<dbReference type="Proteomes" id="UP000738349">
    <property type="component" value="Unassembled WGS sequence"/>
</dbReference>
<dbReference type="EMBL" id="JAGMUV010000025">
    <property type="protein sequence ID" value="KAH7120721.1"/>
    <property type="molecule type" value="Genomic_DNA"/>
</dbReference>
<dbReference type="PANTHER" id="PTHR21174:SF0">
    <property type="entry name" value="HD PHOSPHOHYDROLASE FAMILY PROTEIN-RELATED"/>
    <property type="match status" value="1"/>
</dbReference>
<dbReference type="OrthoDB" id="330671at2759"/>
<dbReference type="PIRSF" id="PIRSF035170">
    <property type="entry name" value="HD_phosphohydro"/>
    <property type="match status" value="1"/>
</dbReference>
<reference evidence="1" key="1">
    <citation type="journal article" date="2021" name="Nat. Commun.">
        <title>Genetic determinants of endophytism in the Arabidopsis root mycobiome.</title>
        <authorList>
            <person name="Mesny F."/>
            <person name="Miyauchi S."/>
            <person name="Thiergart T."/>
            <person name="Pickel B."/>
            <person name="Atanasova L."/>
            <person name="Karlsson M."/>
            <person name="Huettel B."/>
            <person name="Barry K.W."/>
            <person name="Haridas S."/>
            <person name="Chen C."/>
            <person name="Bauer D."/>
            <person name="Andreopoulos W."/>
            <person name="Pangilinan J."/>
            <person name="LaButti K."/>
            <person name="Riley R."/>
            <person name="Lipzen A."/>
            <person name="Clum A."/>
            <person name="Drula E."/>
            <person name="Henrissat B."/>
            <person name="Kohler A."/>
            <person name="Grigoriev I.V."/>
            <person name="Martin F.M."/>
            <person name="Hacquard S."/>
        </authorList>
    </citation>
    <scope>NUCLEOTIDE SEQUENCE</scope>
    <source>
        <strain evidence="1">MPI-CAGE-AT-0147</strain>
    </source>
</reference>
<dbReference type="InterPro" id="IPR009218">
    <property type="entry name" value="HD_phosphohydro"/>
</dbReference>
<sequence length="215" mass="24252">MTLINETLLSELTQLYSATGRVYHGVGHVYSLLNLLREHRDAFTDIEVVEAAIWFHDSIYDTHAADNELKSAELAVSRLSGTVSVERLSRIRALIEATATHTLPPFSDARHVADAAMFLDMDLSILGADVEAFEAYESAVRQEYGWVTEADWTIGRTRILTEFADRAHIFYSERFRGLYEKQARENIRRSLARLSKIRNEASEASVVLSSLRASS</sequence>
<evidence type="ECO:0008006" key="3">
    <source>
        <dbReference type="Google" id="ProtNLM"/>
    </source>
</evidence>
<accession>A0A9P9IHE5</accession>
<comment type="caution">
    <text evidence="1">The sequence shown here is derived from an EMBL/GenBank/DDBJ whole genome shotgun (WGS) entry which is preliminary data.</text>
</comment>
<dbReference type="AlphaFoldDB" id="A0A9P9IHE5"/>
<gene>
    <name evidence="1" type="ORF">EDB81DRAFT_814607</name>
</gene>
<evidence type="ECO:0000313" key="1">
    <source>
        <dbReference type="EMBL" id="KAH7120721.1"/>
    </source>
</evidence>
<dbReference type="SUPFAM" id="SSF109604">
    <property type="entry name" value="HD-domain/PDEase-like"/>
    <property type="match status" value="1"/>
</dbReference>
<name>A0A9P9IHE5_9HYPO</name>
<proteinExistence type="predicted"/>
<organism evidence="1 2">
    <name type="scientific">Dactylonectria macrodidyma</name>
    <dbReference type="NCBI Taxonomy" id="307937"/>
    <lineage>
        <taxon>Eukaryota</taxon>
        <taxon>Fungi</taxon>
        <taxon>Dikarya</taxon>
        <taxon>Ascomycota</taxon>
        <taxon>Pezizomycotina</taxon>
        <taxon>Sordariomycetes</taxon>
        <taxon>Hypocreomycetidae</taxon>
        <taxon>Hypocreales</taxon>
        <taxon>Nectriaceae</taxon>
        <taxon>Dactylonectria</taxon>
    </lineage>
</organism>
<evidence type="ECO:0000313" key="2">
    <source>
        <dbReference type="Proteomes" id="UP000738349"/>
    </source>
</evidence>
<protein>
    <recommendedName>
        <fullName evidence="3">HD domain-containing protein</fullName>
    </recommendedName>
</protein>
<dbReference type="PANTHER" id="PTHR21174">
    <property type="match status" value="1"/>
</dbReference>
<keyword evidence="2" id="KW-1185">Reference proteome</keyword>